<evidence type="ECO:0000313" key="1">
    <source>
        <dbReference type="EMBL" id="QEG17252.1"/>
    </source>
</evidence>
<dbReference type="SUPFAM" id="SSF49503">
    <property type="entry name" value="Cupredoxins"/>
    <property type="match status" value="3"/>
</dbReference>
<dbReference type="EMBL" id="CP042910">
    <property type="protein sequence ID" value="QEG17252.1"/>
    <property type="molecule type" value="Genomic_DNA"/>
</dbReference>
<organism evidence="1 2">
    <name type="scientific">Gimesia maris</name>
    <dbReference type="NCBI Taxonomy" id="122"/>
    <lineage>
        <taxon>Bacteria</taxon>
        <taxon>Pseudomonadati</taxon>
        <taxon>Planctomycetota</taxon>
        <taxon>Planctomycetia</taxon>
        <taxon>Planctomycetales</taxon>
        <taxon>Planctomycetaceae</taxon>
        <taxon>Gimesia</taxon>
    </lineage>
</organism>
<keyword evidence="2" id="KW-1185">Reference proteome</keyword>
<protein>
    <submittedName>
        <fullName evidence="1">Plastocyanin</fullName>
    </submittedName>
</protein>
<evidence type="ECO:0000313" key="2">
    <source>
        <dbReference type="Proteomes" id="UP000322887"/>
    </source>
</evidence>
<sequence length="517" mass="55809">MRYNQNVSTLILLIFLLITVLQKESNGQEPKVIEGTGGNAWSPATLKLKTGDVVEFKVTGSRHGVAFNNGDHAKQVFEFLDGFELKQHDFPGTIRSTHANGTGINKDDNGGLLIRAKVKTIPDGVSELEYFCSLHGNNMSGKIELEKGAVPVPKVIEGTGGNAWSPATLKLKTGDVVEFKVTGSTHGVAFNNSDHAIQVFEFLDGFELKQHNFSGTIRSTHANGTGINKDNNGGLLIRAKVKAIPDGVSELNYFCSLHGNNMSGKIELEKGAVPVPKVIEGTGGNAWSPATLKLKTGDVVEFKVTGSTHGVAFNNGDHAIQVFEFLDGFELKQHNFSGTIRSTHANGTGINKDNNGGLLIRAKVKAIPDGVSELNYFCSLHGNDMSGKIVLEKDTAHADHTIHGVSDDGNQSWIVNGIPAANLDVKAGQIIEWRVREGFHGLRFTSWARDRKHIAVIKDGDIGFMHLLGRNPTASKVENDVMLRVRIDDADVGTEIPFSSLVHPSMKGKLTVIADSN</sequence>
<dbReference type="Gene3D" id="2.60.40.420">
    <property type="entry name" value="Cupredoxins - blue copper proteins"/>
    <property type="match status" value="3"/>
</dbReference>
<dbReference type="InterPro" id="IPR008972">
    <property type="entry name" value="Cupredoxin"/>
</dbReference>
<gene>
    <name evidence="1" type="primary">petE</name>
    <name evidence="1" type="ORF">GmarT_31300</name>
</gene>
<accession>A0ABX5YNN5</accession>
<proteinExistence type="predicted"/>
<dbReference type="Proteomes" id="UP000322887">
    <property type="component" value="Chromosome"/>
</dbReference>
<name>A0ABX5YNN5_9PLAN</name>
<reference evidence="1 2" key="1">
    <citation type="submission" date="2019-08" db="EMBL/GenBank/DDBJ databases">
        <title>Deep-cultivation of Planctomycetes and their phenomic and genomic characterization uncovers novel biology.</title>
        <authorList>
            <person name="Wiegand S."/>
            <person name="Jogler M."/>
            <person name="Boedeker C."/>
            <person name="Pinto D."/>
            <person name="Vollmers J."/>
            <person name="Rivas-Marin E."/>
            <person name="Kohn T."/>
            <person name="Peeters S.H."/>
            <person name="Heuer A."/>
            <person name="Rast P."/>
            <person name="Oberbeckmann S."/>
            <person name="Bunk B."/>
            <person name="Jeske O."/>
            <person name="Meyerdierks A."/>
            <person name="Storesund J.E."/>
            <person name="Kallscheuer N."/>
            <person name="Luecker S."/>
            <person name="Lage O.M."/>
            <person name="Pohl T."/>
            <person name="Merkel B.J."/>
            <person name="Hornburger P."/>
            <person name="Mueller R.-W."/>
            <person name="Bruemmer F."/>
            <person name="Labrenz M."/>
            <person name="Spormann A.M."/>
            <person name="Op den Camp H."/>
            <person name="Overmann J."/>
            <person name="Amann R."/>
            <person name="Jetten M.S.M."/>
            <person name="Mascher T."/>
            <person name="Medema M.H."/>
            <person name="Devos D.P."/>
            <person name="Kaster A.-K."/>
            <person name="Ovreas L."/>
            <person name="Rohde M."/>
            <person name="Galperin M.Y."/>
            <person name="Jogler C."/>
        </authorList>
    </citation>
    <scope>NUCLEOTIDE SEQUENCE [LARGE SCALE GENOMIC DNA]</scope>
    <source>
        <strain evidence="1 2">DSM 8797</strain>
    </source>
</reference>